<dbReference type="PANTHER" id="PTHR30346">
    <property type="entry name" value="TRANSCRIPTIONAL DUAL REGULATOR HCAR-RELATED"/>
    <property type="match status" value="1"/>
</dbReference>
<comment type="similarity">
    <text evidence="1">Belongs to the LysR transcriptional regulatory family.</text>
</comment>
<reference evidence="6 7" key="1">
    <citation type="submission" date="2020-04" db="EMBL/GenBank/DDBJ databases">
        <authorList>
            <person name="Klaysubun C."/>
            <person name="Duangmal K."/>
            <person name="Lipun K."/>
        </authorList>
    </citation>
    <scope>NUCLEOTIDE SEQUENCE [LARGE SCALE GENOMIC DNA]</scope>
    <source>
        <strain evidence="6 7">JCM 11839</strain>
    </source>
</reference>
<name>A0ABX1R615_9PSEU</name>
<evidence type="ECO:0000313" key="6">
    <source>
        <dbReference type="EMBL" id="NMH75827.1"/>
    </source>
</evidence>
<keyword evidence="4" id="KW-0804">Transcription</keyword>
<sequence length="313" mass="33546">MEFRYLVSFLAIAEELHFGRAAARLHLAQPSLSQQLQRLEREVGVELVSRTSHEVRLTPAGEAFRKEAERLVGQAARAVEAAKAAAQGRSGTVSVGFNFPAGLSVLPPTLARLAADHPKVQAQLWERRSGPQVEALLNDELDVGFVYGRPRTAQLESRELLSLPVVAVVAPRHPWARRESISMLELGERPCVLFRRGQSPAMHDAIVHAAARAGTELVVAEEVDDPLATAVVVAARPLLGFASAARAVRAGSQGLVAVALTGPVPRLNLYAAWRAGDTSPVLEAFLASLAASGPFTWREPDPEPGPDRLSPAS</sequence>
<evidence type="ECO:0000256" key="1">
    <source>
        <dbReference type="ARBA" id="ARBA00009437"/>
    </source>
</evidence>
<keyword evidence="2" id="KW-0805">Transcription regulation</keyword>
<dbReference type="InterPro" id="IPR005119">
    <property type="entry name" value="LysR_subst-bd"/>
</dbReference>
<dbReference type="Gene3D" id="3.40.190.10">
    <property type="entry name" value="Periplasmic binding protein-like II"/>
    <property type="match status" value="2"/>
</dbReference>
<dbReference type="Pfam" id="PF03466">
    <property type="entry name" value="LysR_substrate"/>
    <property type="match status" value="1"/>
</dbReference>
<dbReference type="CDD" id="cd08414">
    <property type="entry name" value="PBP2_LTTR_aromatics_like"/>
    <property type="match status" value="1"/>
</dbReference>
<gene>
    <name evidence="6" type="ORF">HF577_01715</name>
</gene>
<proteinExistence type="inferred from homology"/>
<dbReference type="InterPro" id="IPR036390">
    <property type="entry name" value="WH_DNA-bd_sf"/>
</dbReference>
<dbReference type="PANTHER" id="PTHR30346:SF0">
    <property type="entry name" value="HCA OPERON TRANSCRIPTIONAL ACTIVATOR HCAR"/>
    <property type="match status" value="1"/>
</dbReference>
<accession>A0ABX1R615</accession>
<dbReference type="RefSeq" id="WP_169393893.1">
    <property type="nucleotide sequence ID" value="NZ_BAAAJH010000023.1"/>
</dbReference>
<dbReference type="SUPFAM" id="SSF53850">
    <property type="entry name" value="Periplasmic binding protein-like II"/>
    <property type="match status" value="1"/>
</dbReference>
<dbReference type="Pfam" id="PF00126">
    <property type="entry name" value="HTH_1"/>
    <property type="match status" value="1"/>
</dbReference>
<dbReference type="SUPFAM" id="SSF46785">
    <property type="entry name" value="Winged helix' DNA-binding domain"/>
    <property type="match status" value="1"/>
</dbReference>
<evidence type="ECO:0000313" key="7">
    <source>
        <dbReference type="Proteomes" id="UP001296706"/>
    </source>
</evidence>
<dbReference type="InterPro" id="IPR036388">
    <property type="entry name" value="WH-like_DNA-bd_sf"/>
</dbReference>
<dbReference type="Proteomes" id="UP001296706">
    <property type="component" value="Unassembled WGS sequence"/>
</dbReference>
<evidence type="ECO:0000256" key="3">
    <source>
        <dbReference type="ARBA" id="ARBA00023125"/>
    </source>
</evidence>
<keyword evidence="7" id="KW-1185">Reference proteome</keyword>
<dbReference type="EMBL" id="JAAXKY010000002">
    <property type="protein sequence ID" value="NMH75827.1"/>
    <property type="molecule type" value="Genomic_DNA"/>
</dbReference>
<evidence type="ECO:0000259" key="5">
    <source>
        <dbReference type="PROSITE" id="PS50931"/>
    </source>
</evidence>
<dbReference type="InterPro" id="IPR000847">
    <property type="entry name" value="LysR_HTH_N"/>
</dbReference>
<evidence type="ECO:0000256" key="4">
    <source>
        <dbReference type="ARBA" id="ARBA00023163"/>
    </source>
</evidence>
<feature type="domain" description="HTH lysR-type" evidence="5">
    <location>
        <begin position="1"/>
        <end position="58"/>
    </location>
</feature>
<protein>
    <submittedName>
        <fullName evidence="6">LysR family transcriptional regulator</fullName>
    </submittedName>
</protein>
<dbReference type="Gene3D" id="1.10.10.10">
    <property type="entry name" value="Winged helix-like DNA-binding domain superfamily/Winged helix DNA-binding domain"/>
    <property type="match status" value="1"/>
</dbReference>
<dbReference type="PROSITE" id="PS50931">
    <property type="entry name" value="HTH_LYSR"/>
    <property type="match status" value="1"/>
</dbReference>
<evidence type="ECO:0000256" key="2">
    <source>
        <dbReference type="ARBA" id="ARBA00023015"/>
    </source>
</evidence>
<dbReference type="PRINTS" id="PR00039">
    <property type="entry name" value="HTHLYSR"/>
</dbReference>
<keyword evidence="3" id="KW-0238">DNA-binding</keyword>
<organism evidence="6 7">
    <name type="scientific">Pseudonocardia xinjiangensis</name>
    <dbReference type="NCBI Taxonomy" id="75289"/>
    <lineage>
        <taxon>Bacteria</taxon>
        <taxon>Bacillati</taxon>
        <taxon>Actinomycetota</taxon>
        <taxon>Actinomycetes</taxon>
        <taxon>Pseudonocardiales</taxon>
        <taxon>Pseudonocardiaceae</taxon>
        <taxon>Pseudonocardia</taxon>
    </lineage>
</organism>
<comment type="caution">
    <text evidence="6">The sequence shown here is derived from an EMBL/GenBank/DDBJ whole genome shotgun (WGS) entry which is preliminary data.</text>
</comment>